<dbReference type="GO" id="GO:0030246">
    <property type="term" value="F:carbohydrate binding"/>
    <property type="evidence" value="ECO:0007669"/>
    <property type="project" value="InterPro"/>
</dbReference>
<dbReference type="GO" id="GO:0005975">
    <property type="term" value="P:carbohydrate metabolic process"/>
    <property type="evidence" value="ECO:0007669"/>
    <property type="project" value="InterPro"/>
</dbReference>
<dbReference type="InterPro" id="IPR011013">
    <property type="entry name" value="Gal_mutarotase_sf_dom"/>
</dbReference>
<comment type="caution">
    <text evidence="1">The sequence shown here is derived from an EMBL/GenBank/DDBJ whole genome shotgun (WGS) entry which is preliminary data.</text>
</comment>
<dbReference type="RefSeq" id="WP_068658517.1">
    <property type="nucleotide sequence ID" value="NZ_CP017770.1"/>
</dbReference>
<dbReference type="InterPro" id="IPR014718">
    <property type="entry name" value="GH-type_carb-bd"/>
</dbReference>
<dbReference type="Proteomes" id="UP000077134">
    <property type="component" value="Unassembled WGS sequence"/>
</dbReference>
<dbReference type="CDD" id="cd01081">
    <property type="entry name" value="Aldose_epim"/>
    <property type="match status" value="1"/>
</dbReference>
<dbReference type="KEGG" id="pcx:LPB68_01535"/>
<proteinExistence type="predicted"/>
<protein>
    <submittedName>
        <fullName evidence="1">Aldose epimerase</fullName>
    </submittedName>
</protein>
<evidence type="ECO:0000313" key="1">
    <source>
        <dbReference type="EMBL" id="OAB74826.1"/>
    </source>
</evidence>
<dbReference type="Gene3D" id="2.70.98.10">
    <property type="match status" value="1"/>
</dbReference>
<gene>
    <name evidence="1" type="ORF">PNBC_12420</name>
</gene>
<dbReference type="AlphaFoldDB" id="A0A167DVJ4"/>
<dbReference type="InterPro" id="IPR008183">
    <property type="entry name" value="Aldose_1/G6P_1-epimerase"/>
</dbReference>
<dbReference type="OrthoDB" id="9795355at2"/>
<dbReference type="GO" id="GO:0016853">
    <property type="term" value="F:isomerase activity"/>
    <property type="evidence" value="ECO:0007669"/>
    <property type="project" value="InterPro"/>
</dbReference>
<reference evidence="1 2" key="1">
    <citation type="submission" date="2016-02" db="EMBL/GenBank/DDBJ databases">
        <title>Paenibacillus sp. LPB0068, isolated from Crassostrea gigas.</title>
        <authorList>
            <person name="Shin S.-K."/>
            <person name="Yi H."/>
        </authorList>
    </citation>
    <scope>NUCLEOTIDE SEQUENCE [LARGE SCALE GENOMIC DNA]</scope>
    <source>
        <strain evidence="1 2">LPB0068</strain>
    </source>
</reference>
<organism evidence="1 2">
    <name type="scientific">Paenibacillus crassostreae</name>
    <dbReference type="NCBI Taxonomy" id="1763538"/>
    <lineage>
        <taxon>Bacteria</taxon>
        <taxon>Bacillati</taxon>
        <taxon>Bacillota</taxon>
        <taxon>Bacilli</taxon>
        <taxon>Bacillales</taxon>
        <taxon>Paenibacillaceae</taxon>
        <taxon>Paenibacillus</taxon>
    </lineage>
</organism>
<evidence type="ECO:0000313" key="2">
    <source>
        <dbReference type="Proteomes" id="UP000077134"/>
    </source>
</evidence>
<dbReference type="STRING" id="1763538.LPB68_01535"/>
<keyword evidence="2" id="KW-1185">Reference proteome</keyword>
<dbReference type="SUPFAM" id="SSF74650">
    <property type="entry name" value="Galactose mutarotase-like"/>
    <property type="match status" value="1"/>
</dbReference>
<name>A0A167DVJ4_9BACL</name>
<dbReference type="EMBL" id="LSFN01000014">
    <property type="protein sequence ID" value="OAB74826.1"/>
    <property type="molecule type" value="Genomic_DNA"/>
</dbReference>
<sequence>MSTQYSAYEADFQGEKAIWLKHGRYEAAILPELGGNLILFRDTEKGYHFLREPQANEMEDFKANPGIYGIPVLFPPNRFEDGKFPWEGKVYELPINEQAMGNHLHGYMHTLPWSVVHFSADTYESKVVLSQKVSEGHLYKKYFPFEFTITLRYTLSDAGLQQQVTVKNEGKERMPNLLAFHTAINAPFVPESSASDYLVKISIGERQELSERNLPTGRIQPLTADEQLMKSEGVNPYFASMDNHYTSVTQNGRNFMELTDTRTGDKLIYDVGTSYKHWMIWNNGACEKFFCPEPQMNLVNAPNINGRDAEEIGLIGLEPGEVWEGTSRLYFVEA</sequence>
<accession>A0A167DVJ4</accession>
<dbReference type="Pfam" id="PF01263">
    <property type="entry name" value="Aldose_epim"/>
    <property type="match status" value="1"/>
</dbReference>